<comment type="caution">
    <text evidence="2">The sequence shown here is derived from an EMBL/GenBank/DDBJ whole genome shotgun (WGS) entry which is preliminary data.</text>
</comment>
<evidence type="ECO:0000313" key="3">
    <source>
        <dbReference type="Proteomes" id="UP001235712"/>
    </source>
</evidence>
<dbReference type="RefSeq" id="WP_307243590.1">
    <property type="nucleotide sequence ID" value="NZ_JAUSQZ010000001.1"/>
</dbReference>
<sequence length="323" mass="33608">MSGAEGDGRALRRPRPAGTEVEVTGRAAEPTVVARGATDEESRASAQRVSRAVAEQLIAAGRRGAPTTVPDLPPAADEAADEAQARSRSNDARRRGGPGSRIHRLRVDWHEAGPSALGALSGRIASTGVQIGRGVDGIPVRAALFRPSPTRLVVIGTHRLGRLMLLRAAAAGARPVVLADVPLAWDDFAVRLARTGTGTTVLPAEAPFFMGGSGAEPLFVLHSADDDAQTPYEEESQEGWRCDAVLTPGVGPEVLTAFRLGGLLVTGRLDPADASHLCATRLTGELTPDDLAGLPDGTVAVFADGRARIMRLEESPGEVALLG</sequence>
<dbReference type="Proteomes" id="UP001235712">
    <property type="component" value="Unassembled WGS sequence"/>
</dbReference>
<accession>A0ABT9P602</accession>
<name>A0ABT9P602_9ACTN</name>
<feature type="region of interest" description="Disordered" evidence="1">
    <location>
        <begin position="1"/>
        <end position="102"/>
    </location>
</feature>
<evidence type="ECO:0000256" key="1">
    <source>
        <dbReference type="SAM" id="MobiDB-lite"/>
    </source>
</evidence>
<evidence type="ECO:0000313" key="2">
    <source>
        <dbReference type="EMBL" id="MDP9827495.1"/>
    </source>
</evidence>
<feature type="compositionally biased region" description="Low complexity" evidence="1">
    <location>
        <begin position="44"/>
        <end position="55"/>
    </location>
</feature>
<organism evidence="2 3">
    <name type="scientific">Kineosporia succinea</name>
    <dbReference type="NCBI Taxonomy" id="84632"/>
    <lineage>
        <taxon>Bacteria</taxon>
        <taxon>Bacillati</taxon>
        <taxon>Actinomycetota</taxon>
        <taxon>Actinomycetes</taxon>
        <taxon>Kineosporiales</taxon>
        <taxon>Kineosporiaceae</taxon>
        <taxon>Kineosporia</taxon>
    </lineage>
</organism>
<feature type="compositionally biased region" description="Basic and acidic residues" evidence="1">
    <location>
        <begin position="83"/>
        <end position="94"/>
    </location>
</feature>
<feature type="compositionally biased region" description="Basic and acidic residues" evidence="1">
    <location>
        <begin position="1"/>
        <end position="10"/>
    </location>
</feature>
<protein>
    <submittedName>
        <fullName evidence="2">Uncharacterized protein</fullName>
    </submittedName>
</protein>
<proteinExistence type="predicted"/>
<keyword evidence="3" id="KW-1185">Reference proteome</keyword>
<reference evidence="2 3" key="1">
    <citation type="submission" date="2023-07" db="EMBL/GenBank/DDBJ databases">
        <title>Sequencing the genomes of 1000 actinobacteria strains.</title>
        <authorList>
            <person name="Klenk H.-P."/>
        </authorList>
    </citation>
    <scope>NUCLEOTIDE SEQUENCE [LARGE SCALE GENOMIC DNA]</scope>
    <source>
        <strain evidence="2 3">DSM 44388</strain>
    </source>
</reference>
<gene>
    <name evidence="2" type="ORF">J2S57_003244</name>
</gene>
<dbReference type="EMBL" id="JAUSQZ010000001">
    <property type="protein sequence ID" value="MDP9827495.1"/>
    <property type="molecule type" value="Genomic_DNA"/>
</dbReference>